<sequence length="49" mass="5914">MKERMCVVNQNLLEKELLDIKFSQDEKHVLYTVGDIPFFWSNGYRMSFL</sequence>
<name>E6LNC7_9FIRM</name>
<evidence type="ECO:0000313" key="1">
    <source>
        <dbReference type="EMBL" id="EFU76624.1"/>
    </source>
</evidence>
<dbReference type="HOGENOM" id="CLU_3137133_0_0_9"/>
<dbReference type="AlphaFoldDB" id="E6LNC7"/>
<reference evidence="1 2" key="1">
    <citation type="submission" date="2010-12" db="EMBL/GenBank/DDBJ databases">
        <authorList>
            <person name="Muzny D."/>
            <person name="Qin X."/>
            <person name="Deng J."/>
            <person name="Jiang H."/>
            <person name="Liu Y."/>
            <person name="Qu J."/>
            <person name="Song X.-Z."/>
            <person name="Zhang L."/>
            <person name="Thornton R."/>
            <person name="Coyle M."/>
            <person name="Francisco L."/>
            <person name="Jackson L."/>
            <person name="Javaid M."/>
            <person name="Korchina V."/>
            <person name="Kovar C."/>
            <person name="Mata R."/>
            <person name="Mathew T."/>
            <person name="Ngo R."/>
            <person name="Nguyen L."/>
            <person name="Nguyen N."/>
            <person name="Okwuonu G."/>
            <person name="Ongeri F."/>
            <person name="Pham C."/>
            <person name="Simmons D."/>
            <person name="Wilczek-Boney K."/>
            <person name="Hale W."/>
            <person name="Jakkamsetti A."/>
            <person name="Pham P."/>
            <person name="Ruth R."/>
            <person name="San Lucas F."/>
            <person name="Warren J."/>
            <person name="Zhang J."/>
            <person name="Zhao Z."/>
            <person name="Zhou C."/>
            <person name="Zhu D."/>
            <person name="Lee S."/>
            <person name="Bess C."/>
            <person name="Blankenburg K."/>
            <person name="Forbes L."/>
            <person name="Fu Q."/>
            <person name="Gubbala S."/>
            <person name="Hirani K."/>
            <person name="Jayaseelan J.C."/>
            <person name="Lara F."/>
            <person name="Munidasa M."/>
            <person name="Palculict T."/>
            <person name="Patil S."/>
            <person name="Pu L.-L."/>
            <person name="Saada N."/>
            <person name="Tang L."/>
            <person name="Weissenberger G."/>
            <person name="Zhu Y."/>
            <person name="Hemphill L."/>
            <person name="Shang Y."/>
            <person name="Youmans B."/>
            <person name="Ayvaz T."/>
            <person name="Ross M."/>
            <person name="Santibanez J."/>
            <person name="Aqrawi P."/>
            <person name="Gross S."/>
            <person name="Joshi V."/>
            <person name="Fowler G."/>
            <person name="Nazareth L."/>
            <person name="Reid J."/>
            <person name="Worley K."/>
            <person name="Petrosino J."/>
            <person name="Highlander S."/>
            <person name="Gibbs R."/>
        </authorList>
    </citation>
    <scope>NUCLEOTIDE SEQUENCE [LARGE SCALE GENOMIC DNA]</scope>
    <source>
        <strain evidence="1 2">DSM 3986</strain>
    </source>
</reference>
<comment type="caution">
    <text evidence="1">The sequence shown here is derived from an EMBL/GenBank/DDBJ whole genome shotgun (WGS) entry which is preliminary data.</text>
</comment>
<organism evidence="1 2">
    <name type="scientific">Lachnoanaerobaculum saburreum DSM 3986</name>
    <dbReference type="NCBI Taxonomy" id="887325"/>
    <lineage>
        <taxon>Bacteria</taxon>
        <taxon>Bacillati</taxon>
        <taxon>Bacillota</taxon>
        <taxon>Clostridia</taxon>
        <taxon>Lachnospirales</taxon>
        <taxon>Lachnospiraceae</taxon>
        <taxon>Lachnoanaerobaculum</taxon>
    </lineage>
</organism>
<dbReference type="EMBL" id="AEPW01000057">
    <property type="protein sequence ID" value="EFU76624.1"/>
    <property type="molecule type" value="Genomic_DNA"/>
</dbReference>
<evidence type="ECO:0000313" key="2">
    <source>
        <dbReference type="Proteomes" id="UP000003434"/>
    </source>
</evidence>
<dbReference type="RefSeq" id="WP_008751228.1">
    <property type="nucleotide sequence ID" value="NZ_GL622296.1"/>
</dbReference>
<protein>
    <submittedName>
        <fullName evidence="1">Uncharacterized protein</fullName>
    </submittedName>
</protein>
<dbReference type="Proteomes" id="UP000003434">
    <property type="component" value="Unassembled WGS sequence"/>
</dbReference>
<gene>
    <name evidence="1" type="ORF">HMPREF0381_1462</name>
</gene>
<accession>E6LNC7</accession>
<dbReference type="eggNOG" id="ENOG5030H38">
    <property type="taxonomic scope" value="Bacteria"/>
</dbReference>
<proteinExistence type="predicted"/>